<dbReference type="PANTHER" id="PTHR34226:SF1">
    <property type="entry name" value="PROTEIN CBR-ABU-10"/>
    <property type="match status" value="1"/>
</dbReference>
<accession>A0A553QZQ9</accession>
<proteinExistence type="predicted"/>
<gene>
    <name evidence="2" type="ORF">DNTS_014176</name>
</gene>
<dbReference type="EMBL" id="SRMA01025365">
    <property type="protein sequence ID" value="TRY95442.1"/>
    <property type="molecule type" value="Genomic_DNA"/>
</dbReference>
<feature type="region of interest" description="Disordered" evidence="1">
    <location>
        <begin position="165"/>
        <end position="190"/>
    </location>
</feature>
<dbReference type="AlphaFoldDB" id="A0A553QZQ9"/>
<dbReference type="OrthoDB" id="6162112at2759"/>
<protein>
    <submittedName>
        <fullName evidence="2">Uncharacterized protein</fullName>
    </submittedName>
</protein>
<evidence type="ECO:0000313" key="2">
    <source>
        <dbReference type="EMBL" id="TRY95442.1"/>
    </source>
</evidence>
<keyword evidence="3" id="KW-1185">Reference proteome</keyword>
<organism evidence="2 3">
    <name type="scientific">Danionella cerebrum</name>
    <dbReference type="NCBI Taxonomy" id="2873325"/>
    <lineage>
        <taxon>Eukaryota</taxon>
        <taxon>Metazoa</taxon>
        <taxon>Chordata</taxon>
        <taxon>Craniata</taxon>
        <taxon>Vertebrata</taxon>
        <taxon>Euteleostomi</taxon>
        <taxon>Actinopterygii</taxon>
        <taxon>Neopterygii</taxon>
        <taxon>Teleostei</taxon>
        <taxon>Ostariophysi</taxon>
        <taxon>Cypriniformes</taxon>
        <taxon>Danionidae</taxon>
        <taxon>Danioninae</taxon>
        <taxon>Danionella</taxon>
    </lineage>
</organism>
<reference evidence="2 3" key="1">
    <citation type="journal article" date="2019" name="Sci. Data">
        <title>Hybrid genome assembly and annotation of Danionella translucida.</title>
        <authorList>
            <person name="Kadobianskyi M."/>
            <person name="Schulze L."/>
            <person name="Schuelke M."/>
            <person name="Judkewitz B."/>
        </authorList>
    </citation>
    <scope>NUCLEOTIDE SEQUENCE [LARGE SCALE GENOMIC DNA]</scope>
    <source>
        <strain evidence="2 3">Bolton</strain>
    </source>
</reference>
<sequence>MAARAIFTTSQLNQDLLGGVGTQVWFGSAGMETFLMACCRSSGGEMYTSEQKQITNQSKRRGLNEIQCQLQQQSLGETEIITDVSSVSLCHHHIQSVQPCLPASVAEPYKSEGSNPRSHFSKESSRGAADLHSFISSGFVTLGRSHSKATLITNPVLLRQTAEKLQVESGEHHTSSSPKSEENTPCIYDDPRGTSRDQIWKIQNTSRTMLILTLLAKAFRCRVSETQKHSEPSEPLARMFSGFNLGLVTGAHYHQHPPPQTLIIIIPVTLCFSRLSEPADPDSGLYLVTIGVRFPSVASLEDAKNERSNGLCAHTVTTVGTHSCTPVWVQLCTSIEDIRKICAHPCTRHHQKTQGWKSFPCTSTAVLDVSQLIMEQDDYRLMINDRILDEALKCQSGESESPSGHQSVNAEALHLYHYHSPQIISTIFECVHGLISKVYPQTVIVKADPQTVIVRADPQTVIVRADPQTVIFKADPQTLIIKADLQTVIVRADPQTTVIVRADPQTVIFKADPQTVIFKADPQTLIVRADPQTVIVKADLQTLIIKADPQTVIVRADPQTVIVRADPQTVIFKADPQTVIIKADPQTVIIKADLQTLIIKADPQTVIVRADPPTVIVRADPQTVIIRADPQTVIIRADPQTVIIRADPQTVIVRADPQTVIFKADPQTVIIKADLQTVIVRADPQTVIGRADPPTVIFKADPQTVIIKADLQTVIFKADPQTVIVRADPPTVIFKADPQTVIVRAHPQTVIIKADLQTVIFKADPQTLIIKADPQTVIVRADPQTVIFKADPQTTVIVRADPQTVIIKADPQTVTFKADPQTVIVKADPQSAMCVCLMCRSSPAQPNSYTKSQGFTQSLSHLYILLIVHKCFLRALLHSEVVCHNLASRLSNCCKEYSMLLHAATHVSLPPCLSLLIGAAHRSLRYESSRTGGVLTSQTEPFDLSFSRSFQSLSHLPPSYESAVRVPPQHYSSLKRLISITERAFSWPRLFSRLIQLVAAILLSEELWAHSNP</sequence>
<dbReference type="Proteomes" id="UP000316079">
    <property type="component" value="Unassembled WGS sequence"/>
</dbReference>
<evidence type="ECO:0000256" key="1">
    <source>
        <dbReference type="SAM" id="MobiDB-lite"/>
    </source>
</evidence>
<name>A0A553QZQ9_9TELE</name>
<comment type="caution">
    <text evidence="2">The sequence shown here is derived from an EMBL/GenBank/DDBJ whole genome shotgun (WGS) entry which is preliminary data.</text>
</comment>
<dbReference type="STRING" id="623744.A0A553QZQ9"/>
<feature type="compositionally biased region" description="Basic and acidic residues" evidence="1">
    <location>
        <begin position="165"/>
        <end position="182"/>
    </location>
</feature>
<evidence type="ECO:0000313" key="3">
    <source>
        <dbReference type="Proteomes" id="UP000316079"/>
    </source>
</evidence>
<dbReference type="PANTHER" id="PTHR34226">
    <property type="entry name" value="PROTEIN CBR-ABU-10"/>
    <property type="match status" value="1"/>
</dbReference>